<dbReference type="EMBL" id="QZCW01000002">
    <property type="protein sequence ID" value="MCW5321300.1"/>
    <property type="molecule type" value="Genomic_DNA"/>
</dbReference>
<sequence length="111" mass="12585">MEDGIIDGTACSAHVHCHIAKEFKCGFQSERGEIEVEFTDWNVRYARRSEVDATRAHAHAHPLEVFNAAQLPYFEVETHSPLQTLAPGDFIHYVIHERVEFTQLLGPSARP</sequence>
<comment type="caution">
    <text evidence="1">The sequence shown here is derived from an EMBL/GenBank/DDBJ whole genome shotgun (WGS) entry which is preliminary data.</text>
</comment>
<evidence type="ECO:0000313" key="2">
    <source>
        <dbReference type="Proteomes" id="UP001208935"/>
    </source>
</evidence>
<keyword evidence="2" id="KW-1185">Reference proteome</keyword>
<organism evidence="1 2">
    <name type="scientific">Verminephrobacter aporrectodeae subsp. tuberculatae</name>
    <dbReference type="NCBI Taxonomy" id="1110392"/>
    <lineage>
        <taxon>Bacteria</taxon>
        <taxon>Pseudomonadati</taxon>
        <taxon>Pseudomonadota</taxon>
        <taxon>Betaproteobacteria</taxon>
        <taxon>Burkholderiales</taxon>
        <taxon>Comamonadaceae</taxon>
        <taxon>Verminephrobacter</taxon>
    </lineage>
</organism>
<accession>A0ABT3KSK5</accession>
<reference evidence="2" key="1">
    <citation type="submission" date="2023-07" db="EMBL/GenBank/DDBJ databases">
        <title>Verminephrobacter genomes.</title>
        <authorList>
            <person name="Lund M.B."/>
        </authorList>
    </citation>
    <scope>NUCLEOTIDE SEQUENCE [LARGE SCALE GENOMIC DNA]</scope>
    <source>
        <strain evidence="2">AtM5-05</strain>
    </source>
</reference>
<dbReference type="Proteomes" id="UP001208935">
    <property type="component" value="Unassembled WGS sequence"/>
</dbReference>
<protein>
    <submittedName>
        <fullName evidence="1">Uncharacterized protein</fullName>
    </submittedName>
</protein>
<evidence type="ECO:0000313" key="1">
    <source>
        <dbReference type="EMBL" id="MCW5321300.1"/>
    </source>
</evidence>
<gene>
    <name evidence="1" type="ORF">D5039_09120</name>
</gene>
<name>A0ABT3KSK5_9BURK</name>
<proteinExistence type="predicted"/>